<protein>
    <submittedName>
        <fullName evidence="1">Uncharacterized protein</fullName>
    </submittedName>
</protein>
<proteinExistence type="predicted"/>
<organism evidence="1 2">
    <name type="scientific">Granulosicoccus antarcticus IMCC3135</name>
    <dbReference type="NCBI Taxonomy" id="1192854"/>
    <lineage>
        <taxon>Bacteria</taxon>
        <taxon>Pseudomonadati</taxon>
        <taxon>Pseudomonadota</taxon>
        <taxon>Gammaproteobacteria</taxon>
        <taxon>Chromatiales</taxon>
        <taxon>Granulosicoccaceae</taxon>
        <taxon>Granulosicoccus</taxon>
    </lineage>
</organism>
<evidence type="ECO:0000313" key="2">
    <source>
        <dbReference type="Proteomes" id="UP000250079"/>
    </source>
</evidence>
<sequence length="99" mass="11237">MEIFLPHLQFKTQGWSPDGQSILLSSRWDWQVISGDFIGNFSRYELVAVPSSGTNQIVSHEPSIAAPGVVWIKFINPSNQLEYIHDLDAGDIRYSWTDN</sequence>
<dbReference type="EMBL" id="CP018632">
    <property type="protein sequence ID" value="ASJ70489.1"/>
    <property type="molecule type" value="Genomic_DNA"/>
</dbReference>
<evidence type="ECO:0000313" key="1">
    <source>
        <dbReference type="EMBL" id="ASJ70489.1"/>
    </source>
</evidence>
<reference evidence="1 2" key="1">
    <citation type="submission" date="2016-12" db="EMBL/GenBank/DDBJ databases">
        <authorList>
            <person name="Song W.-J."/>
            <person name="Kurnit D.M."/>
        </authorList>
    </citation>
    <scope>NUCLEOTIDE SEQUENCE [LARGE SCALE GENOMIC DNA]</scope>
    <source>
        <strain evidence="1 2">IMCC3135</strain>
    </source>
</reference>
<dbReference type="KEGG" id="gai:IMCC3135_01875"/>
<dbReference type="Proteomes" id="UP000250079">
    <property type="component" value="Chromosome"/>
</dbReference>
<gene>
    <name evidence="1" type="ORF">IMCC3135_01875</name>
</gene>
<dbReference type="AlphaFoldDB" id="A0A2Z2NH78"/>
<name>A0A2Z2NH78_9GAMM</name>
<keyword evidence="2" id="KW-1185">Reference proteome</keyword>
<accession>A0A2Z2NH78</accession>